<dbReference type="Proteomes" id="UP000007494">
    <property type="component" value="Chromosome VIII"/>
</dbReference>
<accession>F0VIT9</accession>
<keyword evidence="11" id="KW-1185">Reference proteome</keyword>
<dbReference type="PROSITE" id="PS00518">
    <property type="entry name" value="ZF_RING_1"/>
    <property type="match status" value="1"/>
</dbReference>
<feature type="region of interest" description="Disordered" evidence="7">
    <location>
        <begin position="500"/>
        <end position="565"/>
    </location>
</feature>
<feature type="region of interest" description="Disordered" evidence="7">
    <location>
        <begin position="636"/>
        <end position="717"/>
    </location>
</feature>
<feature type="domain" description="RING-type" evidence="8">
    <location>
        <begin position="189"/>
        <end position="232"/>
    </location>
</feature>
<evidence type="ECO:0000259" key="8">
    <source>
        <dbReference type="PROSITE" id="PS50089"/>
    </source>
</evidence>
<dbReference type="PANTHER" id="PTHR45893">
    <property type="entry name" value="POLYCOMB GROUP RING FINGER PROTEIN"/>
    <property type="match status" value="1"/>
</dbReference>
<evidence type="ECO:0000256" key="3">
    <source>
        <dbReference type="ARBA" id="ARBA00022771"/>
    </source>
</evidence>
<evidence type="ECO:0000256" key="4">
    <source>
        <dbReference type="ARBA" id="ARBA00022833"/>
    </source>
</evidence>
<evidence type="ECO:0000313" key="11">
    <source>
        <dbReference type="Proteomes" id="UP000007494"/>
    </source>
</evidence>
<comment type="subcellular location">
    <subcellularLocation>
        <location evidence="1">Nucleus</location>
    </subcellularLocation>
</comment>
<dbReference type="EMBL" id="FR823390">
    <property type="protein sequence ID" value="CBZ53650.1"/>
    <property type="molecule type" value="Genomic_DNA"/>
</dbReference>
<dbReference type="Pfam" id="PF00097">
    <property type="entry name" value="zf-C3HC4"/>
    <property type="match status" value="1"/>
</dbReference>
<protein>
    <submittedName>
        <fullName evidence="9">Putative zinc finger (C3HC4 RING finger) protein</fullName>
    </submittedName>
    <submittedName>
        <fullName evidence="10">Zinc finger (C3HC4 RING finger) protein,putative</fullName>
    </submittedName>
</protein>
<dbReference type="InterPro" id="IPR018957">
    <property type="entry name" value="Znf_C3HC4_RING-type"/>
</dbReference>
<feature type="compositionally biased region" description="Polar residues" evidence="7">
    <location>
        <begin position="649"/>
        <end position="662"/>
    </location>
</feature>
<dbReference type="RefSeq" id="XP_003883682.1">
    <property type="nucleotide sequence ID" value="XM_003883633.1"/>
</dbReference>
<dbReference type="VEuPathDB" id="ToxoDB:NCLIV_034360"/>
<feature type="compositionally biased region" description="Basic and acidic residues" evidence="7">
    <location>
        <begin position="639"/>
        <end position="648"/>
    </location>
</feature>
<dbReference type="EMBL" id="LN714483">
    <property type="protein sequence ID" value="CEL67641.1"/>
    <property type="molecule type" value="Genomic_DNA"/>
</dbReference>
<evidence type="ECO:0000256" key="5">
    <source>
        <dbReference type="ARBA" id="ARBA00023242"/>
    </source>
</evidence>
<sequence length="791" mass="82867">MASFALSGVPSGPASESQRADADTDAAELAAQVGGTAGRAERRPGDSGEEGPSTKKQRIEEETTFHMRTNGSSQPPSSLGLPYPSRPLSSPPLPLPSSPLSSSFSSSLSSSLSSSPSSFSSTSFSSSSATSSSSCSFSSPLSPSSSRLTSTAVNSSTASQDSCVCENFESEEGMDVRFPLRALEANFRCRLCSGYFREVVTIKDCLHSFCKWCLFARAEKGELEETCCPRCEEKLSSGSGHPNGSDVRRSLPRISAAAAAEAGGSSGASFAAGVAPAGTVSSSVSSPAGGAPTAQAPVLFDRSLQNLIDKLFPHFSREESLEREELRRFLAGEPPYSLQDFCEEAETQRRSGKSADGGFLPNELSHAGTESPGTLSKANSPQETPRRLSAAASTAGWSPASVSPQRLQAVPETAEGGHPTPVSVGVSAADAAPAAGVRTQSEDARTQDVLPAIAPSKEELLEEMVRGNLALFDDEETLAVALLPDQAQALALLSHLHSLSGEEKDGEGAEERKTEREDASDGALRETGEQERDEDAGRPRIGEGRVQGGEKEKDGPDGGDKTVFSSIDNLGRKLARARRDAIQQRHSASSLPSSLWPLCLPALAQPYLRVDKRMPVMHLLRYLAAQLLPVFASGEAEAEGEKEQERQQVTDLSEGQRTSAPSGGSGGDAQPAGATVARKSEGDAGTGGHPLASPGSSQLPVALSAAPGDASAPAAAPRGFGPVSRSLLAELESSLELTLEGRVVGRSHTLQFLCKAHRLAFPGKCLLLAYQWTAQAESKRMQHALDLLNPK</sequence>
<gene>
    <name evidence="10" type="ORF">BN1204_034360</name>
    <name evidence="9" type="ORF">NCLIV_034360</name>
</gene>
<feature type="compositionally biased region" description="Low complexity" evidence="7">
    <location>
        <begin position="702"/>
        <end position="717"/>
    </location>
</feature>
<dbReference type="eggNOG" id="KOG2660">
    <property type="taxonomic scope" value="Eukaryota"/>
</dbReference>
<feature type="compositionally biased region" description="Basic and acidic residues" evidence="7">
    <location>
        <begin position="500"/>
        <end position="560"/>
    </location>
</feature>
<feature type="region of interest" description="Disordered" evidence="7">
    <location>
        <begin position="344"/>
        <end position="425"/>
    </location>
</feature>
<organism evidence="9 11">
    <name type="scientific">Neospora caninum (strain Liverpool)</name>
    <dbReference type="NCBI Taxonomy" id="572307"/>
    <lineage>
        <taxon>Eukaryota</taxon>
        <taxon>Sar</taxon>
        <taxon>Alveolata</taxon>
        <taxon>Apicomplexa</taxon>
        <taxon>Conoidasida</taxon>
        <taxon>Coccidia</taxon>
        <taxon>Eucoccidiorida</taxon>
        <taxon>Eimeriorina</taxon>
        <taxon>Sarcocystidae</taxon>
        <taxon>Neospora</taxon>
    </lineage>
</organism>
<keyword evidence="2" id="KW-0479">Metal-binding</keyword>
<evidence type="ECO:0000313" key="9">
    <source>
        <dbReference type="EMBL" id="CBZ53650.1"/>
    </source>
</evidence>
<feature type="compositionally biased region" description="Polar residues" evidence="7">
    <location>
        <begin position="391"/>
        <end position="406"/>
    </location>
</feature>
<dbReference type="CDD" id="cd16525">
    <property type="entry name" value="RING-HC_PCGF"/>
    <property type="match status" value="1"/>
</dbReference>
<reference evidence="9" key="2">
    <citation type="submission" date="2011-03" db="EMBL/GenBank/DDBJ databases">
        <title>Comparative genomics and transcriptomics of Neospora caninum and Toxoplasma gondii.</title>
        <authorList>
            <person name="Reid A.J."/>
            <person name="Sohal A."/>
            <person name="Harris D."/>
            <person name="Quail M."/>
            <person name="Sanders M."/>
            <person name="Berriman M."/>
            <person name="Wastling J.M."/>
            <person name="Pain A."/>
        </authorList>
    </citation>
    <scope>NUCLEOTIDE SEQUENCE</scope>
    <source>
        <strain evidence="9">Liverpool</strain>
    </source>
</reference>
<reference evidence="10" key="4">
    <citation type="journal article" date="2015" name="PLoS ONE">
        <title>Comprehensive Evaluation of Toxoplasma gondii VEG and Neospora caninum LIV Genomes with Tachyzoite Stage Transcriptome and Proteome Defines Novel Transcript Features.</title>
        <authorList>
            <person name="Ramaprasad A."/>
            <person name="Mourier T."/>
            <person name="Naeem R."/>
            <person name="Malas T.B."/>
            <person name="Moussa E."/>
            <person name="Panigrahi A."/>
            <person name="Vermont S.J."/>
            <person name="Otto T.D."/>
            <person name="Wastling J."/>
            <person name="Pain A."/>
        </authorList>
    </citation>
    <scope>NUCLEOTIDE SEQUENCE</scope>
    <source>
        <strain evidence="10">Liverpool</strain>
    </source>
</reference>
<evidence type="ECO:0000256" key="1">
    <source>
        <dbReference type="ARBA" id="ARBA00004123"/>
    </source>
</evidence>
<dbReference type="SUPFAM" id="SSF57850">
    <property type="entry name" value="RING/U-box"/>
    <property type="match status" value="1"/>
</dbReference>
<dbReference type="InterPro" id="IPR017907">
    <property type="entry name" value="Znf_RING_CS"/>
</dbReference>
<reference evidence="11" key="3">
    <citation type="journal article" date="2012" name="PLoS Pathog.">
        <title>Comparative genomics of the apicomplexan parasites Toxoplasma gondii and Neospora caninum: Coccidia differing in host range and transmission strategy.</title>
        <authorList>
            <person name="Reid A.J."/>
            <person name="Vermont S.J."/>
            <person name="Cotton J.A."/>
            <person name="Harris D."/>
            <person name="Hill-Cawthorne G.A."/>
            <person name="Konen-Waisman S."/>
            <person name="Latham S.M."/>
            <person name="Mourier T."/>
            <person name="Norton R."/>
            <person name="Quail M.A."/>
            <person name="Sanders M."/>
            <person name="Shanmugam D."/>
            <person name="Sohal A."/>
            <person name="Wasmuth J.D."/>
            <person name="Brunk B."/>
            <person name="Grigg M.E."/>
            <person name="Howard J.C."/>
            <person name="Parkinson J."/>
            <person name="Roos D.S."/>
            <person name="Trees A.J."/>
            <person name="Berriman M."/>
            <person name="Pain A."/>
            <person name="Wastling J.M."/>
        </authorList>
    </citation>
    <scope>NUCLEOTIDE SEQUENCE [LARGE SCALE GENOMIC DNA]</scope>
    <source>
        <strain evidence="11">Liverpool</strain>
    </source>
</reference>
<keyword evidence="4" id="KW-0862">Zinc</keyword>
<reference evidence="9" key="1">
    <citation type="submission" date="2011-02" db="EMBL/GenBank/DDBJ databases">
        <authorList>
            <person name="Aslett M."/>
        </authorList>
    </citation>
    <scope>NUCLEOTIDE SEQUENCE</scope>
    <source>
        <strain evidence="9">Liverpool</strain>
    </source>
</reference>
<evidence type="ECO:0000256" key="7">
    <source>
        <dbReference type="SAM" id="MobiDB-lite"/>
    </source>
</evidence>
<dbReference type="InParanoid" id="F0VIT9"/>
<dbReference type="InterPro" id="IPR051507">
    <property type="entry name" value="PcG_RING_finger"/>
</dbReference>
<proteinExistence type="predicted"/>
<dbReference type="InterPro" id="IPR001841">
    <property type="entry name" value="Znf_RING"/>
</dbReference>
<evidence type="ECO:0000256" key="2">
    <source>
        <dbReference type="ARBA" id="ARBA00022723"/>
    </source>
</evidence>
<dbReference type="GO" id="GO:0008270">
    <property type="term" value="F:zinc ion binding"/>
    <property type="evidence" value="ECO:0007669"/>
    <property type="project" value="UniProtKB-KW"/>
</dbReference>
<dbReference type="GeneID" id="13443061"/>
<dbReference type="Gene3D" id="3.30.40.10">
    <property type="entry name" value="Zinc/RING finger domain, C3HC4 (zinc finger)"/>
    <property type="match status" value="1"/>
</dbReference>
<name>F0VIT9_NEOCL</name>
<dbReference type="PROSITE" id="PS50089">
    <property type="entry name" value="ZF_RING_2"/>
    <property type="match status" value="1"/>
</dbReference>
<keyword evidence="5" id="KW-0539">Nucleus</keyword>
<dbReference type="InterPro" id="IPR013083">
    <property type="entry name" value="Znf_RING/FYVE/PHD"/>
</dbReference>
<keyword evidence="3 6" id="KW-0863">Zinc-finger</keyword>
<evidence type="ECO:0000256" key="6">
    <source>
        <dbReference type="PROSITE-ProRule" id="PRU00175"/>
    </source>
</evidence>
<feature type="compositionally biased region" description="Polar residues" evidence="7">
    <location>
        <begin position="371"/>
        <end position="383"/>
    </location>
</feature>
<feature type="region of interest" description="Disordered" evidence="7">
    <location>
        <begin position="1"/>
        <end position="101"/>
    </location>
</feature>
<dbReference type="GO" id="GO:0005634">
    <property type="term" value="C:nucleus"/>
    <property type="evidence" value="ECO:0007669"/>
    <property type="project" value="UniProtKB-SubCell"/>
</dbReference>
<dbReference type="OrthoDB" id="1305878at2759"/>
<dbReference type="AlphaFoldDB" id="F0VIT9"/>
<feature type="region of interest" description="Disordered" evidence="7">
    <location>
        <begin position="129"/>
        <end position="149"/>
    </location>
</feature>
<evidence type="ECO:0000313" key="10">
    <source>
        <dbReference type="EMBL" id="CEL67641.1"/>
    </source>
</evidence>
<dbReference type="OMA" id="EETCCPR"/>
<feature type="compositionally biased region" description="Low complexity" evidence="7">
    <location>
        <begin position="72"/>
        <end position="88"/>
    </location>
</feature>